<keyword evidence="3" id="KW-1185">Reference proteome</keyword>
<evidence type="ECO:0000259" key="1">
    <source>
        <dbReference type="Pfam" id="PF01638"/>
    </source>
</evidence>
<proteinExistence type="predicted"/>
<feature type="domain" description="HTH hxlR-type" evidence="1">
    <location>
        <begin position="2"/>
        <end position="32"/>
    </location>
</feature>
<dbReference type="Proteomes" id="UP000515800">
    <property type="component" value="Chromosome"/>
</dbReference>
<dbReference type="InterPro" id="IPR002577">
    <property type="entry name" value="HTH_HxlR"/>
</dbReference>
<sequence>MKAIILCSLHHQPVRSTELLRVIPNISRKVLNT</sequence>
<evidence type="ECO:0000313" key="3">
    <source>
        <dbReference type="Proteomes" id="UP000515800"/>
    </source>
</evidence>
<gene>
    <name evidence="2" type="ORF">H9L19_00400</name>
</gene>
<dbReference type="Pfam" id="PF01638">
    <property type="entry name" value="HxlR"/>
    <property type="match status" value="1"/>
</dbReference>
<dbReference type="EMBL" id="CP060724">
    <property type="protein sequence ID" value="QNN75402.1"/>
    <property type="molecule type" value="Genomic_DNA"/>
</dbReference>
<dbReference type="Gene3D" id="1.10.10.10">
    <property type="entry name" value="Winged helix-like DNA-binding domain superfamily/Winged helix DNA-binding domain"/>
    <property type="match status" value="1"/>
</dbReference>
<accession>A0A7G9T5M7</accession>
<dbReference type="InterPro" id="IPR036388">
    <property type="entry name" value="WH-like_DNA-bd_sf"/>
</dbReference>
<evidence type="ECO:0000313" key="2">
    <source>
        <dbReference type="EMBL" id="QNN75402.1"/>
    </source>
</evidence>
<reference evidence="2 3" key="1">
    <citation type="submission" date="2020-08" db="EMBL/GenBank/DDBJ databases">
        <title>Genome sequence of Weissella diestrammenae KACC 16890T.</title>
        <authorList>
            <person name="Hyun D.-W."/>
            <person name="Bae J.-W."/>
        </authorList>
    </citation>
    <scope>NUCLEOTIDE SEQUENCE [LARGE SCALE GENOMIC DNA]</scope>
    <source>
        <strain evidence="2 3">KACC 16890</strain>
    </source>
</reference>
<dbReference type="AlphaFoldDB" id="A0A7G9T5M7"/>
<dbReference type="KEGG" id="wdi:H9L19_00400"/>
<organism evidence="2 3">
    <name type="scientific">Weissella diestrammenae</name>
    <dbReference type="NCBI Taxonomy" id="1162633"/>
    <lineage>
        <taxon>Bacteria</taxon>
        <taxon>Bacillati</taxon>
        <taxon>Bacillota</taxon>
        <taxon>Bacilli</taxon>
        <taxon>Lactobacillales</taxon>
        <taxon>Lactobacillaceae</taxon>
        <taxon>Weissella</taxon>
    </lineage>
</organism>
<name>A0A7G9T5M7_9LACO</name>
<protein>
    <submittedName>
        <fullName evidence="2">Winged helix-turn-helix transcriptional regulator</fullName>
    </submittedName>
</protein>
<dbReference type="RefSeq" id="WP_187529235.1">
    <property type="nucleotide sequence ID" value="NZ_JAGMVT010000025.1"/>
</dbReference>